<reference evidence="8" key="1">
    <citation type="submission" date="2021-04" db="EMBL/GenBank/DDBJ databases">
        <title>A novel Synergistetes isolate from a pyrite-forming mixed culture.</title>
        <authorList>
            <person name="Bunk B."/>
            <person name="Sproer C."/>
            <person name="Spring S."/>
            <person name="Pester M."/>
        </authorList>
    </citation>
    <scope>NUCLEOTIDE SEQUENCE [LARGE SCALE GENOMIC DNA]</scope>
    <source>
        <strain evidence="8">J.5.4.2-T.3.5.2</strain>
    </source>
</reference>
<dbReference type="SUPFAM" id="SSF48013">
    <property type="entry name" value="NusB-like"/>
    <property type="match status" value="1"/>
</dbReference>
<dbReference type="GO" id="GO:0006355">
    <property type="term" value="P:regulation of DNA-templated transcription"/>
    <property type="evidence" value="ECO:0007669"/>
    <property type="project" value="InterPro"/>
</dbReference>
<comment type="caution">
    <text evidence="5">Lacks conserved residue(s) required for the propagation of feature annotation.</text>
</comment>
<organism evidence="7 8">
    <name type="scientific">Aminithiophilus ramosus</name>
    <dbReference type="NCBI Taxonomy" id="3029084"/>
    <lineage>
        <taxon>Bacteria</taxon>
        <taxon>Thermotogati</taxon>
        <taxon>Synergistota</taxon>
        <taxon>Synergistia</taxon>
        <taxon>Synergistales</taxon>
        <taxon>Aminithiophilaceae</taxon>
        <taxon>Aminithiophilus</taxon>
    </lineage>
</organism>
<evidence type="ECO:0000256" key="2">
    <source>
        <dbReference type="ARBA" id="ARBA00022679"/>
    </source>
</evidence>
<dbReference type="InterPro" id="IPR006027">
    <property type="entry name" value="NusB_RsmB_TIM44"/>
</dbReference>
<dbReference type="PANTHER" id="PTHR22807:SF30">
    <property type="entry name" value="28S RRNA (CYTOSINE(4447)-C(5))-METHYLTRANSFERASE-RELATED"/>
    <property type="match status" value="1"/>
</dbReference>
<name>A0A9Q7AB64_9BACT</name>
<dbReference type="GO" id="GO:0001510">
    <property type="term" value="P:RNA methylation"/>
    <property type="evidence" value="ECO:0007669"/>
    <property type="project" value="InterPro"/>
</dbReference>
<evidence type="ECO:0000256" key="4">
    <source>
        <dbReference type="ARBA" id="ARBA00022884"/>
    </source>
</evidence>
<dbReference type="Pfam" id="PF01189">
    <property type="entry name" value="Methyltr_RsmB-F"/>
    <property type="match status" value="1"/>
</dbReference>
<accession>A0A9Q7AB64</accession>
<dbReference type="Pfam" id="PF01029">
    <property type="entry name" value="NusB"/>
    <property type="match status" value="1"/>
</dbReference>
<keyword evidence="1 5" id="KW-0489">Methyltransferase</keyword>
<dbReference type="GO" id="GO:0003723">
    <property type="term" value="F:RNA binding"/>
    <property type="evidence" value="ECO:0007669"/>
    <property type="project" value="UniProtKB-UniRule"/>
</dbReference>
<dbReference type="SUPFAM" id="SSF53335">
    <property type="entry name" value="S-adenosyl-L-methionine-dependent methyltransferases"/>
    <property type="match status" value="1"/>
</dbReference>
<dbReference type="PROSITE" id="PS51686">
    <property type="entry name" value="SAM_MT_RSMB_NOP"/>
    <property type="match status" value="1"/>
</dbReference>
<dbReference type="EMBL" id="CP072943">
    <property type="protein sequence ID" value="QTX33451.1"/>
    <property type="molecule type" value="Genomic_DNA"/>
</dbReference>
<sequence>MRAVEASLLAWRALGRHRTWGQALRAEAPDLESCERPLAESLLFRALRRRALWLFLTSRLSRRGIRELSPSTGDALIIGLAGVVEMPLMTPRSLVNAFVQRLSLQGEAGGARLVNGLLRRCHEEGIGHLSKLRESGDLRDQALLCGFPDEGLSALRDSWGVHEARRLMKLLAMRPSLSFRVTGDPSVSELRLWPSPHVKGLWRSSALLSDGLPSSYVSQSESSARLLPYLQERLSGREGFCFGKPQEEGRLLSPRGQVLPLWSGDEGAIPRGFRKASLPTEPLPWIFVEPSCSESGCWARLPERKWAFRRNRLVELAREQEELLSTALDHLLPGGVAIYRTRSLFKEENEQVVARVLAARRDSVEWAVDLPRDLARRGRPWGYYVLPESPWADGTFVAVLVRRS</sequence>
<gene>
    <name evidence="7" type="ORF">KAR29_06170</name>
</gene>
<keyword evidence="4 5" id="KW-0694">RNA-binding</keyword>
<dbReference type="InterPro" id="IPR029063">
    <property type="entry name" value="SAM-dependent_MTases_sf"/>
</dbReference>
<dbReference type="Gene3D" id="1.10.940.10">
    <property type="entry name" value="NusB-like"/>
    <property type="match status" value="1"/>
</dbReference>
<evidence type="ECO:0000256" key="3">
    <source>
        <dbReference type="ARBA" id="ARBA00022691"/>
    </source>
</evidence>
<dbReference type="InterPro" id="IPR001678">
    <property type="entry name" value="MeTrfase_RsmB-F_NOP2_dom"/>
</dbReference>
<dbReference type="Proteomes" id="UP000671879">
    <property type="component" value="Chromosome"/>
</dbReference>
<evidence type="ECO:0000256" key="1">
    <source>
        <dbReference type="ARBA" id="ARBA00022603"/>
    </source>
</evidence>
<protein>
    <recommendedName>
        <fullName evidence="6">SAM-dependent MTase RsmB/NOP-type domain-containing protein</fullName>
    </recommendedName>
</protein>
<dbReference type="InterPro" id="IPR049560">
    <property type="entry name" value="MeTrfase_RsmB-F_NOP2_cat"/>
</dbReference>
<feature type="domain" description="SAM-dependent MTase RsmB/NOP-type" evidence="6">
    <location>
        <begin position="286"/>
        <end position="403"/>
    </location>
</feature>
<dbReference type="InterPro" id="IPR035926">
    <property type="entry name" value="NusB-like_sf"/>
</dbReference>
<dbReference type="InterPro" id="IPR023267">
    <property type="entry name" value="RCMT"/>
</dbReference>
<keyword evidence="3 5" id="KW-0949">S-adenosyl-L-methionine</keyword>
<keyword evidence="2 5" id="KW-0808">Transferase</keyword>
<evidence type="ECO:0000256" key="5">
    <source>
        <dbReference type="PROSITE-ProRule" id="PRU01023"/>
    </source>
</evidence>
<evidence type="ECO:0000313" key="7">
    <source>
        <dbReference type="EMBL" id="QTX33451.1"/>
    </source>
</evidence>
<dbReference type="KEGG" id="aram:KAR29_06170"/>
<comment type="similarity">
    <text evidence="5">Belongs to the class I-like SAM-binding methyltransferase superfamily. RsmB/NOP family.</text>
</comment>
<dbReference type="RefSeq" id="WP_274374738.1">
    <property type="nucleotide sequence ID" value="NZ_CP072943.1"/>
</dbReference>
<dbReference type="PRINTS" id="PR02008">
    <property type="entry name" value="RCMTFAMILY"/>
</dbReference>
<keyword evidence="8" id="KW-1185">Reference proteome</keyword>
<evidence type="ECO:0000313" key="8">
    <source>
        <dbReference type="Proteomes" id="UP000671879"/>
    </source>
</evidence>
<dbReference type="AlphaFoldDB" id="A0A9Q7AB64"/>
<dbReference type="GO" id="GO:0008173">
    <property type="term" value="F:RNA methyltransferase activity"/>
    <property type="evidence" value="ECO:0007669"/>
    <property type="project" value="InterPro"/>
</dbReference>
<proteinExistence type="inferred from homology"/>
<dbReference type="Gene3D" id="3.40.50.150">
    <property type="entry name" value="Vaccinia Virus protein VP39"/>
    <property type="match status" value="1"/>
</dbReference>
<dbReference type="PANTHER" id="PTHR22807">
    <property type="entry name" value="NOP2 YEAST -RELATED NOL1/NOP2/FMU SUN DOMAIN-CONTAINING"/>
    <property type="match status" value="1"/>
</dbReference>
<evidence type="ECO:0000259" key="6">
    <source>
        <dbReference type="PROSITE" id="PS51686"/>
    </source>
</evidence>